<dbReference type="AlphaFoldDB" id="A0AAU7XEU1"/>
<evidence type="ECO:0000313" key="3">
    <source>
        <dbReference type="EMBL" id="XBY46607.1"/>
    </source>
</evidence>
<reference evidence="3" key="1">
    <citation type="submission" date="2024-06" db="EMBL/GenBank/DDBJ databases">
        <title>Methylostella associata gen. nov., sp. nov., a novel Ancalomicrobiaceae-affiliated facultatively methylotrophic bacteria that feed on methanotrophs of the genus Methylococcus.</title>
        <authorList>
            <person name="Saltykova V."/>
            <person name="Danilova O.V."/>
            <person name="Oshkin I.Y."/>
            <person name="Belova S.E."/>
            <person name="Pimenov N.V."/>
            <person name="Dedysh S.N."/>
        </authorList>
    </citation>
    <scope>NUCLEOTIDE SEQUENCE</scope>
    <source>
        <strain evidence="3">S20</strain>
    </source>
</reference>
<dbReference type="InterPro" id="IPR011152">
    <property type="entry name" value="Pesterase_MJ0912"/>
</dbReference>
<dbReference type="Pfam" id="PF12850">
    <property type="entry name" value="Metallophos_2"/>
    <property type="match status" value="1"/>
</dbReference>
<dbReference type="RefSeq" id="WP_407051700.1">
    <property type="nucleotide sequence ID" value="NZ_CP158568.1"/>
</dbReference>
<name>A0AAU7XEU1_9HYPH</name>
<gene>
    <name evidence="3" type="ORF">ABS361_10565</name>
</gene>
<evidence type="ECO:0000256" key="1">
    <source>
        <dbReference type="ARBA" id="ARBA00008950"/>
    </source>
</evidence>
<accession>A0AAU7XEU1</accession>
<protein>
    <submittedName>
        <fullName evidence="3">Metallophosphoesterase family protein</fullName>
    </submittedName>
</protein>
<dbReference type="PIRSF" id="PIRSF000883">
    <property type="entry name" value="Pesterase_MJ0912"/>
    <property type="match status" value="1"/>
</dbReference>
<comment type="similarity">
    <text evidence="1">Belongs to the metallophosphoesterase superfamily. YfcE family.</text>
</comment>
<proteinExistence type="inferred from homology"/>
<dbReference type="InterPro" id="IPR029052">
    <property type="entry name" value="Metallo-depent_PP-like"/>
</dbReference>
<dbReference type="PANTHER" id="PTHR42850">
    <property type="entry name" value="METALLOPHOSPHOESTERASE"/>
    <property type="match status" value="1"/>
</dbReference>
<dbReference type="CDD" id="cd00838">
    <property type="entry name" value="MPP_superfamily"/>
    <property type="match status" value="1"/>
</dbReference>
<dbReference type="GO" id="GO:0016791">
    <property type="term" value="F:phosphatase activity"/>
    <property type="evidence" value="ECO:0007669"/>
    <property type="project" value="TreeGrafter"/>
</dbReference>
<evidence type="ECO:0000259" key="2">
    <source>
        <dbReference type="Pfam" id="PF12850"/>
    </source>
</evidence>
<dbReference type="Gene3D" id="3.60.21.10">
    <property type="match status" value="1"/>
</dbReference>
<dbReference type="KEGG" id="mflg:ABS361_10565"/>
<dbReference type="InterPro" id="IPR024654">
    <property type="entry name" value="Calcineurin-like_PHP_lpxH"/>
</dbReference>
<dbReference type="PANTHER" id="PTHR42850:SF2">
    <property type="entry name" value="BLL5683 PROTEIN"/>
    <property type="match status" value="1"/>
</dbReference>
<sequence length="247" mass="26139">MKLAVIADVHGNALALEAVLAAIRSEAPDLIVDLGDRVSGPLWPRETVELFRGLDVVGVRGNHDREVATRALNAMGKSDLYAAEAIDAADRAALGALPATATPAPGVLAFHASPDNDLRYLTERIEAGALVHRDIEAIAADLVGVAPGRTLILAGHSHRPFLAHLPNGAMMLNPGSVGCPAYDDDQPPHVSESGSPHARFALVRLRAAGVEAVRLEAVAYDWETAARRAEANGRAEWALALRTGRMR</sequence>
<dbReference type="InterPro" id="IPR050126">
    <property type="entry name" value="Ap4A_hydrolase"/>
</dbReference>
<feature type="domain" description="Calcineurin-like phosphoesterase" evidence="2">
    <location>
        <begin position="1"/>
        <end position="181"/>
    </location>
</feature>
<organism evidence="3">
    <name type="scientific">Methyloraptor flagellatus</name>
    <dbReference type="NCBI Taxonomy" id="3162530"/>
    <lineage>
        <taxon>Bacteria</taxon>
        <taxon>Pseudomonadati</taxon>
        <taxon>Pseudomonadota</taxon>
        <taxon>Alphaproteobacteria</taxon>
        <taxon>Hyphomicrobiales</taxon>
        <taxon>Ancalomicrobiaceae</taxon>
        <taxon>Methyloraptor</taxon>
    </lineage>
</organism>
<dbReference type="EMBL" id="CP158568">
    <property type="protein sequence ID" value="XBY46607.1"/>
    <property type="molecule type" value="Genomic_DNA"/>
</dbReference>
<dbReference type="GO" id="GO:0005737">
    <property type="term" value="C:cytoplasm"/>
    <property type="evidence" value="ECO:0007669"/>
    <property type="project" value="TreeGrafter"/>
</dbReference>
<dbReference type="SUPFAM" id="SSF56300">
    <property type="entry name" value="Metallo-dependent phosphatases"/>
    <property type="match status" value="1"/>
</dbReference>